<evidence type="ECO:0000313" key="3">
    <source>
        <dbReference type="EMBL" id="SSA45410.1"/>
    </source>
</evidence>
<dbReference type="RefSeq" id="WP_110853303.1">
    <property type="nucleotide sequence ID" value="NZ_QKLZ01000013.1"/>
</dbReference>
<evidence type="ECO:0000313" key="4">
    <source>
        <dbReference type="Proteomes" id="UP000250222"/>
    </source>
</evidence>
<proteinExistence type="predicted"/>
<feature type="chain" id="PRO_5030061915" evidence="2">
    <location>
        <begin position="30"/>
        <end position="531"/>
    </location>
</feature>
<feature type="region of interest" description="Disordered" evidence="1">
    <location>
        <begin position="275"/>
        <end position="297"/>
    </location>
</feature>
<dbReference type="SUPFAM" id="SSF69318">
    <property type="entry name" value="Integrin alpha N-terminal domain"/>
    <property type="match status" value="1"/>
</dbReference>
<feature type="compositionally biased region" description="Low complexity" evidence="1">
    <location>
        <begin position="275"/>
        <end position="285"/>
    </location>
</feature>
<dbReference type="SUPFAM" id="SSF53474">
    <property type="entry name" value="alpha/beta-Hydrolases"/>
    <property type="match status" value="1"/>
</dbReference>
<evidence type="ECO:0000256" key="1">
    <source>
        <dbReference type="SAM" id="MobiDB-lite"/>
    </source>
</evidence>
<reference evidence="3 4" key="1">
    <citation type="submission" date="2016-10" db="EMBL/GenBank/DDBJ databases">
        <authorList>
            <person name="Cai Z."/>
        </authorList>
    </citation>
    <scope>NUCLEOTIDE SEQUENCE [LARGE SCALE GENOMIC DNA]</scope>
    <source>
        <strain evidence="3 4">CGMCC 1.10826</strain>
    </source>
</reference>
<dbReference type="AlphaFoldDB" id="A0A2Y9AM37"/>
<dbReference type="InterPro" id="IPR029058">
    <property type="entry name" value="AB_hydrolase_fold"/>
</dbReference>
<evidence type="ECO:0000256" key="2">
    <source>
        <dbReference type="SAM" id="SignalP"/>
    </source>
</evidence>
<keyword evidence="2" id="KW-0732">Signal</keyword>
<protein>
    <submittedName>
        <fullName evidence="3">Uncharacterized protein</fullName>
    </submittedName>
</protein>
<dbReference type="OrthoDB" id="4404863at2"/>
<gene>
    <name evidence="3" type="ORF">SAMN05216184_1138</name>
</gene>
<name>A0A2Y9AM37_9MICO</name>
<dbReference type="Gene3D" id="3.40.50.1820">
    <property type="entry name" value="alpha/beta hydrolase"/>
    <property type="match status" value="1"/>
</dbReference>
<feature type="signal peptide" evidence="2">
    <location>
        <begin position="1"/>
        <end position="29"/>
    </location>
</feature>
<keyword evidence="4" id="KW-1185">Reference proteome</keyword>
<dbReference type="EMBL" id="UETB01000013">
    <property type="protein sequence ID" value="SSA45410.1"/>
    <property type="molecule type" value="Genomic_DNA"/>
</dbReference>
<dbReference type="InterPro" id="IPR028994">
    <property type="entry name" value="Integrin_alpha_N"/>
</dbReference>
<sequence length="531" mass="57064">MYRRLVRTAVVTLAALGLATAGAVAPASADSTGGSGGPRSNRLDVPFTSSGYTSSYHLFAAGLDWSRPVGLLVYTDGSGGLGLDEPNSDFLLDADGSKGLVAVARKHNMLLLTPEAPGPDCDDSDNCWYDVAHAPGKARWSSDLVARVKAQYDIDLDRVVIGGYSSGAQWTTRFFLPAHGEAHSVDLAIAIAYGGGPVGTPRFSSRYKASTVVSFDTGTADEDGYSAKPWGARGGYSWYTRAGFITDATWPAREDHYRWGQFAGIVDREITQHLGRGSRPSAAPARPIPAEDGSSTRDIVDGGIGGTGNVYHLADTFSGSARYVFQYGNTGGRSYVGDWDGDGRDSIAYRAGKTFYIRDSASAGAPTQAIDYGRAGDAVYVGDWDGDGVDTFAVRRGKTYHVKNSVQGGDADHVVHYGRNQDTILVGDWDGDGRDTLAVRREKIYHLKNAIRGGDADHVVTYGRPDDDVYVGDWDGDNRDSLTVRRERTYYVKNAIRGGDADVVLKYGRDEDTTLVGDWNGDGKDTLGIRR</sequence>
<organism evidence="3 4">
    <name type="scientific">Georgenia satyanarayanai</name>
    <dbReference type="NCBI Taxonomy" id="860221"/>
    <lineage>
        <taxon>Bacteria</taxon>
        <taxon>Bacillati</taxon>
        <taxon>Actinomycetota</taxon>
        <taxon>Actinomycetes</taxon>
        <taxon>Micrococcales</taxon>
        <taxon>Bogoriellaceae</taxon>
        <taxon>Georgenia</taxon>
    </lineage>
</organism>
<dbReference type="Proteomes" id="UP000250222">
    <property type="component" value="Unassembled WGS sequence"/>
</dbReference>
<accession>A0A2Y9AM37</accession>